<feature type="binding site" evidence="5">
    <location>
        <position position="313"/>
    </location>
    <ligand>
        <name>S-adenosyl-L-methionine</name>
        <dbReference type="ChEBI" id="CHEBI:59789"/>
    </ligand>
</feature>
<accession>A0ABU8H3R4</accession>
<dbReference type="InterPro" id="IPR029063">
    <property type="entry name" value="SAM-dependent_MTases_sf"/>
</dbReference>
<keyword evidence="3 5" id="KW-0949">S-adenosyl-L-methionine</keyword>
<evidence type="ECO:0000256" key="1">
    <source>
        <dbReference type="ARBA" id="ARBA00022603"/>
    </source>
</evidence>
<name>A0ABU8H3R4_9SPHN</name>
<dbReference type="SUPFAM" id="SSF53335">
    <property type="entry name" value="S-adenosyl-L-methionine-dependent methyltransferases"/>
    <property type="match status" value="1"/>
</dbReference>
<keyword evidence="1 5" id="KW-0489">Methyltransferase</keyword>
<dbReference type="InterPro" id="IPR035926">
    <property type="entry name" value="NusB-like_sf"/>
</dbReference>
<dbReference type="SUPFAM" id="SSF48013">
    <property type="entry name" value="NusB-like"/>
    <property type="match status" value="1"/>
</dbReference>
<feature type="active site" description="Nucleophile" evidence="5">
    <location>
        <position position="366"/>
    </location>
</feature>
<reference evidence="7 8" key="1">
    <citation type="journal article" date="2013" name="Int. J. Syst. Evol. Microbiol.">
        <title>Sphingomonas kyungheensis sp. nov., a bacterium with ginsenoside-converting activity isolated from soil of a ginseng field.</title>
        <authorList>
            <person name="Son H.M."/>
            <person name="Yang J.E."/>
            <person name="Park Y."/>
            <person name="Han C.K."/>
            <person name="Kim S.G."/>
            <person name="Kook M."/>
            <person name="Yi T.H."/>
        </authorList>
    </citation>
    <scope>NUCLEOTIDE SEQUENCE [LARGE SCALE GENOMIC DNA]</scope>
    <source>
        <strain evidence="7 8">LMG 26582</strain>
    </source>
</reference>
<dbReference type="Gene3D" id="1.10.940.10">
    <property type="entry name" value="NusB-like"/>
    <property type="match status" value="1"/>
</dbReference>
<feature type="domain" description="SAM-dependent MTase RsmB/NOP-type" evidence="6">
    <location>
        <begin position="141"/>
        <end position="433"/>
    </location>
</feature>
<evidence type="ECO:0000256" key="5">
    <source>
        <dbReference type="PROSITE-ProRule" id="PRU01023"/>
    </source>
</evidence>
<dbReference type="Proteomes" id="UP001367771">
    <property type="component" value="Unassembled WGS sequence"/>
</dbReference>
<keyword evidence="4 5" id="KW-0694">RNA-binding</keyword>
<dbReference type="EMBL" id="JBBBDM010000004">
    <property type="protein sequence ID" value="MEI5687660.1"/>
    <property type="molecule type" value="Genomic_DNA"/>
</dbReference>
<comment type="similarity">
    <text evidence="5">Belongs to the class I-like SAM-binding methyltransferase superfamily. RsmB/NOP family.</text>
</comment>
<comment type="caution">
    <text evidence="7">The sequence shown here is derived from an EMBL/GenBank/DDBJ whole genome shotgun (WGS) entry which is preliminary data.</text>
</comment>
<feature type="binding site" evidence="5">
    <location>
        <begin position="250"/>
        <end position="256"/>
    </location>
    <ligand>
        <name>S-adenosyl-L-methionine</name>
        <dbReference type="ChEBI" id="CHEBI:59789"/>
    </ligand>
</feature>
<sequence length="434" mass="45995">MPRSPNSDSDALGTPSRRAALRLLDAVLRRGEPLEQALVAATRHVYGPDRGLAHAIAAEVLRRLPDLDALIDSVTERPLPDDAKARMALRIALVQALVLGTPHHAAIATVLPLVDGGPRKLVHGVFGAIVRSGVLLPELPALPPLVEARWEAAWGPAMTDGAAQAIAAPPPLDITLADPAETEQWRVALGGTSLLPGHVRVADAGSVTELPGFAEGRWWVQDIAASLPARLLADAVRQQGEAPARAIDLCAAPGGKTLQLAAAGFTVAAVDVSNARIKRLRENLFRTRLKAEVIAGDVLRWQPEAPADALLIDAPCSATGIFRRHPDVLHRVHPPIVEEMAALQARLWARAADWVRPGGALVFATCSLEPAEGEAQLARFLADRPDYTIDAPAAALLPEGIPVHAEGYVRTLPGMLAAAGGCDGFFMVRLRRQG</sequence>
<keyword evidence="8" id="KW-1185">Reference proteome</keyword>
<dbReference type="InterPro" id="IPR023267">
    <property type="entry name" value="RCMT"/>
</dbReference>
<dbReference type="InterPro" id="IPR006027">
    <property type="entry name" value="NusB_RsmB_TIM44"/>
</dbReference>
<dbReference type="CDD" id="cd02440">
    <property type="entry name" value="AdoMet_MTases"/>
    <property type="match status" value="1"/>
</dbReference>
<evidence type="ECO:0000313" key="7">
    <source>
        <dbReference type="EMBL" id="MEI5687660.1"/>
    </source>
</evidence>
<protein>
    <submittedName>
        <fullName evidence="7">Transcription antitermination factor NusB</fullName>
    </submittedName>
</protein>
<organism evidence="7 8">
    <name type="scientific">Sphingomonas kyungheensis</name>
    <dbReference type="NCBI Taxonomy" id="1069987"/>
    <lineage>
        <taxon>Bacteria</taxon>
        <taxon>Pseudomonadati</taxon>
        <taxon>Pseudomonadota</taxon>
        <taxon>Alphaproteobacteria</taxon>
        <taxon>Sphingomonadales</taxon>
        <taxon>Sphingomonadaceae</taxon>
        <taxon>Sphingomonas</taxon>
    </lineage>
</organism>
<dbReference type="Gene3D" id="3.40.50.150">
    <property type="entry name" value="Vaccinia Virus protein VP39"/>
    <property type="match status" value="1"/>
</dbReference>
<dbReference type="InterPro" id="IPR001678">
    <property type="entry name" value="MeTrfase_RsmB-F_NOP2_dom"/>
</dbReference>
<evidence type="ECO:0000256" key="2">
    <source>
        <dbReference type="ARBA" id="ARBA00022679"/>
    </source>
</evidence>
<dbReference type="PANTHER" id="PTHR22807:SF61">
    <property type="entry name" value="NOL1_NOP2_SUN FAMILY PROTEIN _ ANTITERMINATION NUSB DOMAIN-CONTAINING PROTEIN"/>
    <property type="match status" value="1"/>
</dbReference>
<dbReference type="InterPro" id="IPR049560">
    <property type="entry name" value="MeTrfase_RsmB-F_NOP2_cat"/>
</dbReference>
<evidence type="ECO:0000313" key="8">
    <source>
        <dbReference type="Proteomes" id="UP001367771"/>
    </source>
</evidence>
<evidence type="ECO:0000259" key="6">
    <source>
        <dbReference type="PROSITE" id="PS51686"/>
    </source>
</evidence>
<dbReference type="RefSeq" id="WP_336545348.1">
    <property type="nucleotide sequence ID" value="NZ_JBBBDM010000004.1"/>
</dbReference>
<evidence type="ECO:0000256" key="4">
    <source>
        <dbReference type="ARBA" id="ARBA00022884"/>
    </source>
</evidence>
<dbReference type="Pfam" id="PF01189">
    <property type="entry name" value="Methyltr_RsmB-F"/>
    <property type="match status" value="1"/>
</dbReference>
<dbReference type="Pfam" id="PF01029">
    <property type="entry name" value="NusB"/>
    <property type="match status" value="1"/>
</dbReference>
<feature type="binding site" evidence="5">
    <location>
        <position position="297"/>
    </location>
    <ligand>
        <name>S-adenosyl-L-methionine</name>
        <dbReference type="ChEBI" id="CHEBI:59789"/>
    </ligand>
</feature>
<feature type="binding site" evidence="5">
    <location>
        <position position="271"/>
    </location>
    <ligand>
        <name>S-adenosyl-L-methionine</name>
        <dbReference type="ChEBI" id="CHEBI:59789"/>
    </ligand>
</feature>
<proteinExistence type="inferred from homology"/>
<dbReference type="PANTHER" id="PTHR22807">
    <property type="entry name" value="NOP2 YEAST -RELATED NOL1/NOP2/FMU SUN DOMAIN-CONTAINING"/>
    <property type="match status" value="1"/>
</dbReference>
<keyword evidence="2 5" id="KW-0808">Transferase</keyword>
<gene>
    <name evidence="7" type="ORF">V8201_11280</name>
</gene>
<dbReference type="PRINTS" id="PR02008">
    <property type="entry name" value="RCMTFAMILY"/>
</dbReference>
<evidence type="ECO:0000256" key="3">
    <source>
        <dbReference type="ARBA" id="ARBA00022691"/>
    </source>
</evidence>
<dbReference type="PROSITE" id="PS51686">
    <property type="entry name" value="SAM_MT_RSMB_NOP"/>
    <property type="match status" value="1"/>
</dbReference>